<protein>
    <submittedName>
        <fullName evidence="5">Uncharacterized protein</fullName>
    </submittedName>
</protein>
<evidence type="ECO:0000256" key="4">
    <source>
        <dbReference type="ARBA" id="ARBA00022803"/>
    </source>
</evidence>
<dbReference type="SMART" id="SM00028">
    <property type="entry name" value="TPR"/>
    <property type="match status" value="1"/>
</dbReference>
<evidence type="ECO:0000256" key="3">
    <source>
        <dbReference type="ARBA" id="ARBA00022737"/>
    </source>
</evidence>
<dbReference type="Gene3D" id="1.25.40.10">
    <property type="entry name" value="Tetratricopeptide repeat domain"/>
    <property type="match status" value="1"/>
</dbReference>
<dbReference type="InterPro" id="IPR011990">
    <property type="entry name" value="TPR-like_helical_dom_sf"/>
</dbReference>
<dbReference type="STRING" id="31246.A0A183Q356"/>
<dbReference type="Pfam" id="PF00515">
    <property type="entry name" value="TPR_1"/>
    <property type="match status" value="1"/>
</dbReference>
<organism evidence="5 6">
    <name type="scientific">Schistosoma mattheei</name>
    <dbReference type="NCBI Taxonomy" id="31246"/>
    <lineage>
        <taxon>Eukaryota</taxon>
        <taxon>Metazoa</taxon>
        <taxon>Spiralia</taxon>
        <taxon>Lophotrochozoa</taxon>
        <taxon>Platyhelminthes</taxon>
        <taxon>Trematoda</taxon>
        <taxon>Digenea</taxon>
        <taxon>Strigeidida</taxon>
        <taxon>Schistosomatoidea</taxon>
        <taxon>Schistosomatidae</taxon>
        <taxon>Schistosoma</taxon>
    </lineage>
</organism>
<dbReference type="GO" id="GO:0031072">
    <property type="term" value="F:heat shock protein binding"/>
    <property type="evidence" value="ECO:0007669"/>
    <property type="project" value="TreeGrafter"/>
</dbReference>
<dbReference type="Proteomes" id="UP000269396">
    <property type="component" value="Unassembled WGS sequence"/>
</dbReference>
<dbReference type="GO" id="GO:0006626">
    <property type="term" value="P:protein targeting to mitochondrion"/>
    <property type="evidence" value="ECO:0007669"/>
    <property type="project" value="TreeGrafter"/>
</dbReference>
<dbReference type="PANTHER" id="PTHR45984:SF1">
    <property type="entry name" value="SPAG1 AXONEMAL DYNEIN ASSEMBLY FACTOR"/>
    <property type="match status" value="1"/>
</dbReference>
<reference evidence="5 6" key="1">
    <citation type="submission" date="2018-11" db="EMBL/GenBank/DDBJ databases">
        <authorList>
            <consortium name="Pathogen Informatics"/>
        </authorList>
    </citation>
    <scope>NUCLEOTIDE SEQUENCE [LARGE SCALE GENOMIC DNA]</scope>
    <source>
        <strain>Denwood</strain>
        <strain evidence="6">Zambia</strain>
    </source>
</reference>
<keyword evidence="3" id="KW-0677">Repeat</keyword>
<accession>A0A183Q356</accession>
<dbReference type="PROSITE" id="PS50005">
    <property type="entry name" value="TPR"/>
    <property type="match status" value="1"/>
</dbReference>
<dbReference type="InterPro" id="IPR051982">
    <property type="entry name" value="CiliaryAsmbly_MitoImport"/>
</dbReference>
<evidence type="ECO:0000256" key="1">
    <source>
        <dbReference type="ARBA" id="ARBA00004496"/>
    </source>
</evidence>
<dbReference type="SUPFAM" id="SSF48452">
    <property type="entry name" value="TPR-like"/>
    <property type="match status" value="1"/>
</dbReference>
<evidence type="ECO:0000313" key="5">
    <source>
        <dbReference type="EMBL" id="VDP83974.1"/>
    </source>
</evidence>
<gene>
    <name evidence="5" type="ORF">SMTD_LOCUS21042</name>
</gene>
<name>A0A183Q356_9TREM</name>
<proteinExistence type="predicted"/>
<keyword evidence="6" id="KW-1185">Reference proteome</keyword>
<dbReference type="GO" id="GO:0005829">
    <property type="term" value="C:cytosol"/>
    <property type="evidence" value="ECO:0007669"/>
    <property type="project" value="TreeGrafter"/>
</dbReference>
<evidence type="ECO:0000313" key="6">
    <source>
        <dbReference type="Proteomes" id="UP000269396"/>
    </source>
</evidence>
<dbReference type="GO" id="GO:0005739">
    <property type="term" value="C:mitochondrion"/>
    <property type="evidence" value="ECO:0007669"/>
    <property type="project" value="TreeGrafter"/>
</dbReference>
<dbReference type="AlphaFoldDB" id="A0A183Q356"/>
<dbReference type="EMBL" id="UZAL01046092">
    <property type="protein sequence ID" value="VDP83974.1"/>
    <property type="molecule type" value="Genomic_DNA"/>
</dbReference>
<comment type="subcellular location">
    <subcellularLocation>
        <location evidence="1">Cytoplasm</location>
    </subcellularLocation>
</comment>
<dbReference type="PANTHER" id="PTHR45984">
    <property type="entry name" value="RNA (RNA) POLYMERASE II ASSOCIATED PROTEIN HOMOLOG"/>
    <property type="match status" value="1"/>
</dbReference>
<keyword evidence="4" id="KW-0802">TPR repeat</keyword>
<dbReference type="InterPro" id="IPR019734">
    <property type="entry name" value="TPR_rpt"/>
</dbReference>
<evidence type="ECO:0000256" key="2">
    <source>
        <dbReference type="ARBA" id="ARBA00022490"/>
    </source>
</evidence>
<sequence length="164" mass="19547">MGQKPGELRKPSSRRYRCLLTVAYAKYFVSVCQIPAEEEIRKKCWKWIEHKLRKAHNCVTSQAITWNPQGQRKRGRPKNTLHREMETDMRIMNNNWSFKSGDYADAMNYYKRSLIMHKTNAVYNNRALIYLRQKQWKQAVNDCTKVLKTEPDNLKGMYNGRKDL</sequence>
<keyword evidence="2" id="KW-0963">Cytoplasm</keyword>